<organism evidence="1 2">
    <name type="scientific">Vibrio bivalvicida</name>
    <dbReference type="NCBI Taxonomy" id="1276888"/>
    <lineage>
        <taxon>Bacteria</taxon>
        <taxon>Pseudomonadati</taxon>
        <taxon>Pseudomonadota</taxon>
        <taxon>Gammaproteobacteria</taxon>
        <taxon>Vibrionales</taxon>
        <taxon>Vibrionaceae</taxon>
        <taxon>Vibrio</taxon>
        <taxon>Vibrio oreintalis group</taxon>
    </lineage>
</organism>
<dbReference type="Proteomes" id="UP000078406">
    <property type="component" value="Unassembled WGS sequence"/>
</dbReference>
<protein>
    <submittedName>
        <fullName evidence="1">Uncharacterized protein</fullName>
    </submittedName>
</protein>
<evidence type="ECO:0000313" key="2">
    <source>
        <dbReference type="Proteomes" id="UP000078406"/>
    </source>
</evidence>
<dbReference type="EMBL" id="LLEI02000061">
    <property type="protein sequence ID" value="OAJ92795.1"/>
    <property type="molecule type" value="Genomic_DNA"/>
</dbReference>
<reference evidence="1 2" key="1">
    <citation type="journal article" date="2016" name="Syst. Appl. Microbiol.">
        <title>Vibrio bivalvicida sp. nov., a novel larval pathogen for bivalve molluscs reared in a hatchery.</title>
        <authorList>
            <person name="Dubert J."/>
            <person name="Romalde J.L."/>
            <person name="Prado S."/>
            <person name="Barja J.L."/>
        </authorList>
    </citation>
    <scope>NUCLEOTIDE SEQUENCE [LARGE SCALE GENOMIC DNA]</scope>
    <source>
        <strain evidence="1 2">605</strain>
    </source>
</reference>
<proteinExistence type="predicted"/>
<dbReference type="AlphaFoldDB" id="A0A177XWZ6"/>
<sequence length="172" mass="19585">MNGMTDKHLKALIDLQDRLGTEKYVFDGLHNKSHAVYYDGKPEVTQEIQNKVDKATEFIHIIYIYAILDGAGFIPKKQAKLYAWIPQAYLDEFKAWAHIRHTGAHTPNGRARSCAKEFNAFINAHPEFERISGYDTDTNTINPQAGGAHRFFEFVKKMVQQAIVDCGNELNN</sequence>
<evidence type="ECO:0000313" key="1">
    <source>
        <dbReference type="EMBL" id="OAJ92795.1"/>
    </source>
</evidence>
<name>A0A177XWZ6_9VIBR</name>
<gene>
    <name evidence="1" type="ORF">APB76_18160</name>
</gene>
<comment type="caution">
    <text evidence="1">The sequence shown here is derived from an EMBL/GenBank/DDBJ whole genome shotgun (WGS) entry which is preliminary data.</text>
</comment>
<accession>A0A177XWZ6</accession>
<dbReference type="RefSeq" id="WP_054963689.1">
    <property type="nucleotide sequence ID" value="NZ_LLEI02000061.1"/>
</dbReference>